<feature type="compositionally biased region" description="Pro residues" evidence="1">
    <location>
        <begin position="151"/>
        <end position="161"/>
    </location>
</feature>
<comment type="caution">
    <text evidence="3">The sequence shown here is derived from an EMBL/GenBank/DDBJ whole genome shotgun (WGS) entry which is preliminary data.</text>
</comment>
<reference evidence="3" key="1">
    <citation type="submission" date="2023-06" db="EMBL/GenBank/DDBJ databases">
        <title>Genome-scale phylogeny and comparative genomics of the fungal order Sordariales.</title>
        <authorList>
            <consortium name="Lawrence Berkeley National Laboratory"/>
            <person name="Hensen N."/>
            <person name="Bonometti L."/>
            <person name="Westerberg I."/>
            <person name="Brannstrom I.O."/>
            <person name="Guillou S."/>
            <person name="Cros-Aarteil S."/>
            <person name="Calhoun S."/>
            <person name="Haridas S."/>
            <person name="Kuo A."/>
            <person name="Mondo S."/>
            <person name="Pangilinan J."/>
            <person name="Riley R."/>
            <person name="Labutti K."/>
            <person name="Andreopoulos B."/>
            <person name="Lipzen A."/>
            <person name="Chen C."/>
            <person name="Yanf M."/>
            <person name="Daum C."/>
            <person name="Ng V."/>
            <person name="Clum A."/>
            <person name="Steindorff A."/>
            <person name="Ohm R."/>
            <person name="Martin F."/>
            <person name="Silar P."/>
            <person name="Natvig D."/>
            <person name="Lalanne C."/>
            <person name="Gautier V."/>
            <person name="Ament-Velasquez S.L."/>
            <person name="Kruys A."/>
            <person name="Hutchinson M.I."/>
            <person name="Powell A.J."/>
            <person name="Barry K."/>
            <person name="Miller A.N."/>
            <person name="Grigoriev I.V."/>
            <person name="Debuchy R."/>
            <person name="Gladieux P."/>
            <person name="Thoren M.H."/>
            <person name="Johannesson H."/>
        </authorList>
    </citation>
    <scope>NUCLEOTIDE SEQUENCE</scope>
    <source>
        <strain evidence="3">CBS 307.81</strain>
    </source>
</reference>
<feature type="compositionally biased region" description="Basic residues" evidence="1">
    <location>
        <begin position="502"/>
        <end position="515"/>
    </location>
</feature>
<evidence type="ECO:0000256" key="1">
    <source>
        <dbReference type="SAM" id="MobiDB-lite"/>
    </source>
</evidence>
<sequence>MSSRSRVEFDEREYVREAPPPRRAPVREYEPSDYRDPARVPAFMLREERPTQPGQLVLRQREIETMERQRPRSPSPEIRLRERFTQRARSVSPGPRRVEEDIRIRQVERTREPSRAPSERIRYVERPRSPSPSIHERIRITDRREERRSPSPAPPPPPPQPQVIKGPTIEREVITHYRDIDHGIMVARPPSPPPQRHEHRDTEIDIFTSRKGTTEVGIHKHTHSHSRGRSVERPSRPIVHAYEDDLVVSTDRKHLHVDIERRRSLSRGRRAHSAAPPIIDYDDEAYEIKSRIDARGKMGEAWNGITKDWTIVDVPPGTERVRMDGAGGASAEVTWQKYSGVRRAKFIPDRDEKSVVSETSTTVSDARDRNRDRDIERERRLSVQIIDKDRRERDRDGDYEKITDRRLTISKSRTNSPAPPPPQQRRSETWTEITKDLVCREAIQEMGYEYEETEYFYYIIDFLAHEEVVRLVNLSDRIRQSRKDRAREIQYEREWRDEWEHRHHHSHSHSHSSSRHRLDDERVVEREIIYDSHRHPGGRQYRY</sequence>
<name>A0AA39ZHN4_9PEZI</name>
<feature type="domain" description="DUF8035" evidence="2">
    <location>
        <begin position="428"/>
        <end position="480"/>
    </location>
</feature>
<dbReference type="EMBL" id="JAULSY010000023">
    <property type="protein sequence ID" value="KAK0671215.1"/>
    <property type="molecule type" value="Genomic_DNA"/>
</dbReference>
<dbReference type="AlphaFoldDB" id="A0AA39ZHN4"/>
<evidence type="ECO:0000313" key="3">
    <source>
        <dbReference type="EMBL" id="KAK0671215.1"/>
    </source>
</evidence>
<dbReference type="Proteomes" id="UP001174997">
    <property type="component" value="Unassembled WGS sequence"/>
</dbReference>
<dbReference type="Pfam" id="PF26118">
    <property type="entry name" value="DUF8035"/>
    <property type="match status" value="1"/>
</dbReference>
<accession>A0AA39ZHN4</accession>
<dbReference type="InterPro" id="IPR058348">
    <property type="entry name" value="DUF8035"/>
</dbReference>
<feature type="compositionally biased region" description="Basic and acidic residues" evidence="1">
    <location>
        <begin position="392"/>
        <end position="407"/>
    </location>
</feature>
<feature type="region of interest" description="Disordered" evidence="1">
    <location>
        <begin position="1"/>
        <end position="166"/>
    </location>
</feature>
<feature type="compositionally biased region" description="Basic and acidic residues" evidence="1">
    <location>
        <begin position="1"/>
        <end position="38"/>
    </location>
</feature>
<proteinExistence type="predicted"/>
<organism evidence="3 4">
    <name type="scientific">Cercophora samala</name>
    <dbReference type="NCBI Taxonomy" id="330535"/>
    <lineage>
        <taxon>Eukaryota</taxon>
        <taxon>Fungi</taxon>
        <taxon>Dikarya</taxon>
        <taxon>Ascomycota</taxon>
        <taxon>Pezizomycotina</taxon>
        <taxon>Sordariomycetes</taxon>
        <taxon>Sordariomycetidae</taxon>
        <taxon>Sordariales</taxon>
        <taxon>Lasiosphaeriaceae</taxon>
        <taxon>Cercophora</taxon>
    </lineage>
</organism>
<evidence type="ECO:0000259" key="2">
    <source>
        <dbReference type="Pfam" id="PF26118"/>
    </source>
</evidence>
<feature type="region of interest" description="Disordered" evidence="1">
    <location>
        <begin position="349"/>
        <end position="373"/>
    </location>
</feature>
<keyword evidence="4" id="KW-1185">Reference proteome</keyword>
<feature type="region of interest" description="Disordered" evidence="1">
    <location>
        <begin position="392"/>
        <end position="431"/>
    </location>
</feature>
<gene>
    <name evidence="3" type="ORF">QBC41DRAFT_219966</name>
</gene>
<evidence type="ECO:0000313" key="4">
    <source>
        <dbReference type="Proteomes" id="UP001174997"/>
    </source>
</evidence>
<protein>
    <recommendedName>
        <fullName evidence="2">DUF8035 domain-containing protein</fullName>
    </recommendedName>
</protein>
<feature type="compositionally biased region" description="Basic and acidic residues" evidence="1">
    <location>
        <begin position="96"/>
        <end position="149"/>
    </location>
</feature>
<feature type="compositionally biased region" description="Basic and acidic residues" evidence="1">
    <location>
        <begin position="59"/>
        <end position="70"/>
    </location>
</feature>
<feature type="region of interest" description="Disordered" evidence="1">
    <location>
        <begin position="500"/>
        <end position="519"/>
    </location>
</feature>